<feature type="transmembrane region" description="Helical" evidence="7">
    <location>
        <begin position="177"/>
        <end position="200"/>
    </location>
</feature>
<reference evidence="9" key="1">
    <citation type="submission" date="2021-02" db="EMBL/GenBank/DDBJ databases">
        <title>Genome sequence Cadophora malorum strain M34.</title>
        <authorList>
            <person name="Stefanovic E."/>
            <person name="Vu D."/>
            <person name="Scully C."/>
            <person name="Dijksterhuis J."/>
            <person name="Roader J."/>
            <person name="Houbraken J."/>
        </authorList>
    </citation>
    <scope>NUCLEOTIDE SEQUENCE</scope>
    <source>
        <strain evidence="9">M34</strain>
    </source>
</reference>
<feature type="transmembrane region" description="Helical" evidence="7">
    <location>
        <begin position="91"/>
        <end position="110"/>
    </location>
</feature>
<dbReference type="InterPro" id="IPR011701">
    <property type="entry name" value="MFS"/>
</dbReference>
<dbReference type="PROSITE" id="PS50850">
    <property type="entry name" value="MFS"/>
    <property type="match status" value="1"/>
</dbReference>
<keyword evidence="2" id="KW-0813">Transport</keyword>
<evidence type="ECO:0000256" key="7">
    <source>
        <dbReference type="SAM" id="Phobius"/>
    </source>
</evidence>
<dbReference type="Gene3D" id="1.20.1720.10">
    <property type="entry name" value="Multidrug resistance protein D"/>
    <property type="match status" value="1"/>
</dbReference>
<dbReference type="GO" id="GO:0005886">
    <property type="term" value="C:plasma membrane"/>
    <property type="evidence" value="ECO:0007669"/>
    <property type="project" value="TreeGrafter"/>
</dbReference>
<dbReference type="InterPro" id="IPR020846">
    <property type="entry name" value="MFS_dom"/>
</dbReference>
<feature type="transmembrane region" description="Helical" evidence="7">
    <location>
        <begin position="206"/>
        <end position="226"/>
    </location>
</feature>
<sequence>MTDPEKGPDPPPSNGVLERKDNDDSSPNPTLDTNAPPSTPYTIFTTPQKSLIITLVSIAATFSGFASNIYFPAIPLLSTSLHVSPELINLTVTSYMILQGLSPSIWGAVADVHGRRITYIITFVIFISACIGLALTEHYYQLVILRCLQSAGSASTIAIGAGVVGDVTRREERGGWMGVYQAGLLAPVAVAPVLGGIFAQTLGWRAIFWFLTIYAGAFLVILIVVLPETLRAMVGNGSRPVSGLSNSLLGYIQRRRNPLSAEEEAELQRSMTSASGSGGGLKKLPVDFLGPIKIIFSIEVSFAILFLSIYYTVWQMTVAVMSTLFARTYHLSSLHIGLTFIGNGVGCIIGTLTTGKFLDIDYARFKKGFEGPADDFPLEKARLRTLYLWSVLQMGSCLIFGWTLEKGVHIAVPIICTFVLGWSATSIISVVSTFMVDVYSKKGASATAALNLLRCLMGAGGTAAVLPIVNAIGAGWTFTLLVGVMVIALGLVEVQIRRGLGWRKRRARKEVEKERAREVERDEVTI</sequence>
<evidence type="ECO:0000313" key="9">
    <source>
        <dbReference type="EMBL" id="KAG4422803.1"/>
    </source>
</evidence>
<dbReference type="Proteomes" id="UP000664132">
    <property type="component" value="Unassembled WGS sequence"/>
</dbReference>
<dbReference type="PANTHER" id="PTHR23502:SF51">
    <property type="entry name" value="QUINIDINE RESISTANCE PROTEIN 1-RELATED"/>
    <property type="match status" value="1"/>
</dbReference>
<evidence type="ECO:0000256" key="1">
    <source>
        <dbReference type="ARBA" id="ARBA00004141"/>
    </source>
</evidence>
<dbReference type="SUPFAM" id="SSF103473">
    <property type="entry name" value="MFS general substrate transporter"/>
    <property type="match status" value="1"/>
</dbReference>
<dbReference type="OrthoDB" id="440553at2759"/>
<comment type="subcellular location">
    <subcellularLocation>
        <location evidence="1">Membrane</location>
        <topology evidence="1">Multi-pass membrane protein</topology>
    </subcellularLocation>
</comment>
<feature type="transmembrane region" description="Helical" evidence="7">
    <location>
        <begin position="292"/>
        <end position="314"/>
    </location>
</feature>
<feature type="transmembrane region" description="Helical" evidence="7">
    <location>
        <begin position="142"/>
        <end position="165"/>
    </location>
</feature>
<evidence type="ECO:0000313" key="10">
    <source>
        <dbReference type="Proteomes" id="UP000664132"/>
    </source>
</evidence>
<evidence type="ECO:0000256" key="6">
    <source>
        <dbReference type="SAM" id="MobiDB-lite"/>
    </source>
</evidence>
<feature type="transmembrane region" description="Helical" evidence="7">
    <location>
        <begin position="51"/>
        <end position="71"/>
    </location>
</feature>
<keyword evidence="4 7" id="KW-1133">Transmembrane helix</keyword>
<name>A0A8H7WDD6_9HELO</name>
<feature type="transmembrane region" description="Helical" evidence="7">
    <location>
        <begin position="448"/>
        <end position="469"/>
    </location>
</feature>
<feature type="transmembrane region" description="Helical" evidence="7">
    <location>
        <begin position="334"/>
        <end position="358"/>
    </location>
</feature>
<dbReference type="PANTHER" id="PTHR23502">
    <property type="entry name" value="MAJOR FACILITATOR SUPERFAMILY"/>
    <property type="match status" value="1"/>
</dbReference>
<feature type="transmembrane region" description="Helical" evidence="7">
    <location>
        <begin position="475"/>
        <end position="496"/>
    </location>
</feature>
<dbReference type="EMBL" id="JAFJYH010000043">
    <property type="protein sequence ID" value="KAG4422803.1"/>
    <property type="molecule type" value="Genomic_DNA"/>
</dbReference>
<feature type="transmembrane region" description="Helical" evidence="7">
    <location>
        <begin position="410"/>
        <end position="436"/>
    </location>
</feature>
<keyword evidence="5 7" id="KW-0472">Membrane</keyword>
<feature type="transmembrane region" description="Helical" evidence="7">
    <location>
        <begin position="117"/>
        <end position="136"/>
    </location>
</feature>
<dbReference type="GO" id="GO:0022857">
    <property type="term" value="F:transmembrane transporter activity"/>
    <property type="evidence" value="ECO:0007669"/>
    <property type="project" value="InterPro"/>
</dbReference>
<evidence type="ECO:0000256" key="4">
    <source>
        <dbReference type="ARBA" id="ARBA00022989"/>
    </source>
</evidence>
<dbReference type="Pfam" id="PF07690">
    <property type="entry name" value="MFS_1"/>
    <property type="match status" value="1"/>
</dbReference>
<dbReference type="AlphaFoldDB" id="A0A8H7WDD6"/>
<feature type="domain" description="Major facilitator superfamily (MFS) profile" evidence="8">
    <location>
        <begin position="52"/>
        <end position="500"/>
    </location>
</feature>
<dbReference type="Gene3D" id="1.20.1250.20">
    <property type="entry name" value="MFS general substrate transporter like domains"/>
    <property type="match status" value="1"/>
</dbReference>
<keyword evidence="3 7" id="KW-0812">Transmembrane</keyword>
<protein>
    <recommendedName>
        <fullName evidence="8">Major facilitator superfamily (MFS) profile domain-containing protein</fullName>
    </recommendedName>
</protein>
<dbReference type="FunFam" id="1.20.1720.10:FF:000009">
    <property type="entry name" value="MFS multidrug transporter"/>
    <property type="match status" value="1"/>
</dbReference>
<proteinExistence type="predicted"/>
<feature type="compositionally biased region" description="Polar residues" evidence="6">
    <location>
        <begin position="25"/>
        <end position="40"/>
    </location>
</feature>
<keyword evidence="10" id="KW-1185">Reference proteome</keyword>
<accession>A0A8H7WDD6</accession>
<organism evidence="9 10">
    <name type="scientific">Cadophora malorum</name>
    <dbReference type="NCBI Taxonomy" id="108018"/>
    <lineage>
        <taxon>Eukaryota</taxon>
        <taxon>Fungi</taxon>
        <taxon>Dikarya</taxon>
        <taxon>Ascomycota</taxon>
        <taxon>Pezizomycotina</taxon>
        <taxon>Leotiomycetes</taxon>
        <taxon>Helotiales</taxon>
        <taxon>Ploettnerulaceae</taxon>
        <taxon>Cadophora</taxon>
    </lineage>
</organism>
<feature type="region of interest" description="Disordered" evidence="6">
    <location>
        <begin position="1"/>
        <end position="40"/>
    </location>
</feature>
<evidence type="ECO:0000256" key="5">
    <source>
        <dbReference type="ARBA" id="ARBA00023136"/>
    </source>
</evidence>
<evidence type="ECO:0000256" key="3">
    <source>
        <dbReference type="ARBA" id="ARBA00022692"/>
    </source>
</evidence>
<evidence type="ECO:0000259" key="8">
    <source>
        <dbReference type="PROSITE" id="PS50850"/>
    </source>
</evidence>
<feature type="transmembrane region" description="Helical" evidence="7">
    <location>
        <begin position="386"/>
        <end position="404"/>
    </location>
</feature>
<gene>
    <name evidence="9" type="ORF">IFR04_004025</name>
</gene>
<dbReference type="InterPro" id="IPR036259">
    <property type="entry name" value="MFS_trans_sf"/>
</dbReference>
<comment type="caution">
    <text evidence="9">The sequence shown here is derived from an EMBL/GenBank/DDBJ whole genome shotgun (WGS) entry which is preliminary data.</text>
</comment>
<evidence type="ECO:0000256" key="2">
    <source>
        <dbReference type="ARBA" id="ARBA00022448"/>
    </source>
</evidence>
<dbReference type="CDD" id="cd17323">
    <property type="entry name" value="MFS_Tpo1_MDR_like"/>
    <property type="match status" value="1"/>
</dbReference>